<evidence type="ECO:0000313" key="2">
    <source>
        <dbReference type="EMBL" id="EXL08827.1"/>
    </source>
</evidence>
<dbReference type="HOGENOM" id="CLU_157284_1_0_5"/>
<feature type="compositionally biased region" description="Basic and acidic residues" evidence="1">
    <location>
        <begin position="58"/>
        <end position="79"/>
    </location>
</feature>
<evidence type="ECO:0000313" key="5">
    <source>
        <dbReference type="Proteomes" id="UP000294958"/>
    </source>
</evidence>
<organism evidence="2 4">
    <name type="scientific">Aquamicrobium defluvii</name>
    <dbReference type="NCBI Taxonomy" id="69279"/>
    <lineage>
        <taxon>Bacteria</taxon>
        <taxon>Pseudomonadati</taxon>
        <taxon>Pseudomonadota</taxon>
        <taxon>Alphaproteobacteria</taxon>
        <taxon>Hyphomicrobiales</taxon>
        <taxon>Phyllobacteriaceae</taxon>
        <taxon>Aquamicrobium</taxon>
    </lineage>
</organism>
<dbReference type="Proteomes" id="UP000294958">
    <property type="component" value="Unassembled WGS sequence"/>
</dbReference>
<dbReference type="STRING" id="69279.BG36_03190"/>
<sequence length="79" mass="8766">MTRVVYNIVEHDGGWAYQVGSTYSETFPSREAAVRAAARAAEEQQIAGTSDGIQYEDSSGKWHEELSDGRDRPETEVSE</sequence>
<dbReference type="EMBL" id="JENY01000011">
    <property type="protein sequence ID" value="EXL08827.1"/>
    <property type="molecule type" value="Genomic_DNA"/>
</dbReference>
<evidence type="ECO:0000313" key="4">
    <source>
        <dbReference type="Proteomes" id="UP000019849"/>
    </source>
</evidence>
<evidence type="ECO:0000256" key="1">
    <source>
        <dbReference type="SAM" id="MobiDB-lite"/>
    </source>
</evidence>
<dbReference type="PATRIC" id="fig|69279.3.peg.2040"/>
<dbReference type="eggNOG" id="ENOG503348X">
    <property type="taxonomic scope" value="Bacteria"/>
</dbReference>
<dbReference type="Pfam" id="PF09954">
    <property type="entry name" value="DUF2188"/>
    <property type="match status" value="1"/>
</dbReference>
<feature type="region of interest" description="Disordered" evidence="1">
    <location>
        <begin position="43"/>
        <end position="79"/>
    </location>
</feature>
<keyword evidence="5" id="KW-1185">Reference proteome</keyword>
<name>A0A011TXC7_9HYPH</name>
<dbReference type="EMBL" id="SNZF01000009">
    <property type="protein sequence ID" value="TDR35409.1"/>
    <property type="molecule type" value="Genomic_DNA"/>
</dbReference>
<evidence type="ECO:0000313" key="3">
    <source>
        <dbReference type="EMBL" id="TDR35409.1"/>
    </source>
</evidence>
<proteinExistence type="predicted"/>
<dbReference type="OrthoDB" id="7596641at2"/>
<dbReference type="RefSeq" id="WP_035026131.1">
    <property type="nucleotide sequence ID" value="NZ_KK073885.1"/>
</dbReference>
<dbReference type="InterPro" id="IPR018691">
    <property type="entry name" value="DUF2188"/>
</dbReference>
<accession>A0A011TXC7</accession>
<protein>
    <submittedName>
        <fullName evidence="3">Uncharacterized protein DUF2188</fullName>
    </submittedName>
</protein>
<reference evidence="2 4" key="1">
    <citation type="submission" date="2014-02" db="EMBL/GenBank/DDBJ databases">
        <title>Aquamicrobium defluvii Genome sequencing.</title>
        <authorList>
            <person name="Wang X."/>
        </authorList>
    </citation>
    <scope>NUCLEOTIDE SEQUENCE [LARGE SCALE GENOMIC DNA]</scope>
    <source>
        <strain evidence="2 4">W13Z1</strain>
    </source>
</reference>
<dbReference type="AlphaFoldDB" id="A0A011TXC7"/>
<comment type="caution">
    <text evidence="2">The sequence shown here is derived from an EMBL/GenBank/DDBJ whole genome shotgun (WGS) entry which is preliminary data.</text>
</comment>
<gene>
    <name evidence="2" type="ORF">BG36_03190</name>
    <name evidence="3" type="ORF">DES43_10944</name>
</gene>
<dbReference type="Proteomes" id="UP000019849">
    <property type="component" value="Unassembled WGS sequence"/>
</dbReference>
<reference evidence="3 5" key="2">
    <citation type="submission" date="2019-03" db="EMBL/GenBank/DDBJ databases">
        <title>Genomic Encyclopedia of Type Strains, Phase IV (KMG-IV): sequencing the most valuable type-strain genomes for metagenomic binning, comparative biology and taxonomic classification.</title>
        <authorList>
            <person name="Goeker M."/>
        </authorList>
    </citation>
    <scope>NUCLEOTIDE SEQUENCE [LARGE SCALE GENOMIC DNA]</scope>
    <source>
        <strain evidence="3 5">DSM 11603</strain>
    </source>
</reference>